<organism evidence="2">
    <name type="scientific">Anopheles sinensis</name>
    <name type="common">Mosquito</name>
    <dbReference type="NCBI Taxonomy" id="74873"/>
    <lineage>
        <taxon>Eukaryota</taxon>
        <taxon>Metazoa</taxon>
        <taxon>Ecdysozoa</taxon>
        <taxon>Arthropoda</taxon>
        <taxon>Hexapoda</taxon>
        <taxon>Insecta</taxon>
        <taxon>Pterygota</taxon>
        <taxon>Neoptera</taxon>
        <taxon>Endopterygota</taxon>
        <taxon>Diptera</taxon>
        <taxon>Nematocera</taxon>
        <taxon>Culicoidea</taxon>
        <taxon>Culicidae</taxon>
        <taxon>Anophelinae</taxon>
        <taxon>Anopheles</taxon>
    </lineage>
</organism>
<dbReference type="EMBL" id="KE525333">
    <property type="protein sequence ID" value="KFB47761.1"/>
    <property type="molecule type" value="Genomic_DNA"/>
</dbReference>
<evidence type="ECO:0000313" key="3">
    <source>
        <dbReference type="EnsemblMetazoa" id="ASIC015830-PA"/>
    </source>
</evidence>
<evidence type="ECO:0000313" key="4">
    <source>
        <dbReference type="Proteomes" id="UP000030765"/>
    </source>
</evidence>
<evidence type="ECO:0000313" key="2">
    <source>
        <dbReference type="EMBL" id="KFB47761.1"/>
    </source>
</evidence>
<name>A0A084WC17_ANOSI</name>
<dbReference type="EnsemblMetazoa" id="ASIC015830-RA">
    <property type="protein sequence ID" value="ASIC015830-PA"/>
    <property type="gene ID" value="ASIC015830"/>
</dbReference>
<dbReference type="EMBL" id="ATLV01022542">
    <property type="status" value="NOT_ANNOTATED_CDS"/>
    <property type="molecule type" value="Genomic_DNA"/>
</dbReference>
<accession>A0A084WC17</accession>
<evidence type="ECO:0000256" key="1">
    <source>
        <dbReference type="SAM" id="MobiDB-lite"/>
    </source>
</evidence>
<feature type="compositionally biased region" description="Basic and acidic residues" evidence="1">
    <location>
        <begin position="57"/>
        <end position="66"/>
    </location>
</feature>
<sequence length="203" mass="22566">MKPFHESTGNTRPPAVGCHQRYGKAPGNLSVVSGAGYILIKRRASYALQEGLLRLTESKRPTDRPTDGPVQKRKRMQSAFSTAKAEENERPNRNAIDAGDKSWEESCLTEHFVKGAPVWLRNAAYCLAAKAILAPFDRRQIVAEWQTKPGRKGSSRGHNIAIFRATAFGAHRHRPIGKSRNELYMTLSRAISIPADGKIRHVP</sequence>
<proteinExistence type="predicted"/>
<feature type="compositionally biased region" description="Basic and acidic residues" evidence="1">
    <location>
        <begin position="84"/>
        <end position="98"/>
    </location>
</feature>
<reference evidence="3" key="2">
    <citation type="submission" date="2020-05" db="UniProtKB">
        <authorList>
            <consortium name="EnsemblMetazoa"/>
        </authorList>
    </citation>
    <scope>IDENTIFICATION</scope>
</reference>
<gene>
    <name evidence="2" type="ORF">ZHAS_00015830</name>
</gene>
<dbReference type="Proteomes" id="UP000030765">
    <property type="component" value="Unassembled WGS sequence"/>
</dbReference>
<keyword evidence="4" id="KW-1185">Reference proteome</keyword>
<dbReference type="VEuPathDB" id="VectorBase:ASIC015830"/>
<dbReference type="AlphaFoldDB" id="A0A084WC17"/>
<feature type="region of interest" description="Disordered" evidence="1">
    <location>
        <begin position="57"/>
        <end position="98"/>
    </location>
</feature>
<reference evidence="2 4" key="1">
    <citation type="journal article" date="2014" name="BMC Genomics">
        <title>Genome sequence of Anopheles sinensis provides insight into genetics basis of mosquito competence for malaria parasites.</title>
        <authorList>
            <person name="Zhou D."/>
            <person name="Zhang D."/>
            <person name="Ding G."/>
            <person name="Shi L."/>
            <person name="Hou Q."/>
            <person name="Ye Y."/>
            <person name="Xu Y."/>
            <person name="Zhou H."/>
            <person name="Xiong C."/>
            <person name="Li S."/>
            <person name="Yu J."/>
            <person name="Hong S."/>
            <person name="Yu X."/>
            <person name="Zou P."/>
            <person name="Chen C."/>
            <person name="Chang X."/>
            <person name="Wang W."/>
            <person name="Lv Y."/>
            <person name="Sun Y."/>
            <person name="Ma L."/>
            <person name="Shen B."/>
            <person name="Zhu C."/>
        </authorList>
    </citation>
    <scope>NUCLEOTIDE SEQUENCE [LARGE SCALE GENOMIC DNA]</scope>
</reference>
<protein>
    <submittedName>
        <fullName evidence="2 3">Sugar ABC transporter ATPase</fullName>
    </submittedName>
</protein>